<comment type="caution">
    <text evidence="1">The sequence shown here is derived from an EMBL/GenBank/DDBJ whole genome shotgun (WGS) entry which is preliminary data.</text>
</comment>
<evidence type="ECO:0000313" key="1">
    <source>
        <dbReference type="EMBL" id="RDC43327.1"/>
    </source>
</evidence>
<protein>
    <submittedName>
        <fullName evidence="1">Uncharacterized protein</fullName>
    </submittedName>
</protein>
<dbReference type="EMBL" id="PPUT01000021">
    <property type="protein sequence ID" value="RDC43327.1"/>
    <property type="molecule type" value="Genomic_DNA"/>
</dbReference>
<gene>
    <name evidence="1" type="ORF">C1850_08385</name>
</gene>
<dbReference type="Proteomes" id="UP000253805">
    <property type="component" value="Unassembled WGS sequence"/>
</dbReference>
<sequence>MACSFRYFLLKRCQGLTGLNTTSTKKFFAAAEDAHPEAFAPLLLLAICDGREEYLLRRAEGTKAAEMFDEFVEHWHASGRPLEVYLGMLPDGDPFKTILVEWRTDSSRIEVDRKILKYVSTAFGDLLADKNMTRAEACRVTRLNKGNFYAFLKGDTSKMSRKTAMNAYREIAAL</sequence>
<dbReference type="AlphaFoldDB" id="A0A369P001"/>
<dbReference type="GeneID" id="62678485"/>
<accession>A0A369P001</accession>
<evidence type="ECO:0000313" key="2">
    <source>
        <dbReference type="Proteomes" id="UP000253805"/>
    </source>
</evidence>
<name>A0A369P001_9ACTN</name>
<reference evidence="1 2" key="1">
    <citation type="journal article" date="2018" name="Elife">
        <title>Discovery and characterization of a prevalent human gut bacterial enzyme sufficient for the inactivation of a family of plant toxins.</title>
        <authorList>
            <person name="Koppel N."/>
            <person name="Bisanz J.E."/>
            <person name="Pandelia M.E."/>
            <person name="Turnbaugh P.J."/>
            <person name="Balskus E.P."/>
        </authorList>
    </citation>
    <scope>NUCLEOTIDE SEQUENCE [LARGE SCALE GENOMIC DNA]</scope>
    <source>
        <strain evidence="1 2">OB21 GAM 11</strain>
    </source>
</reference>
<organism evidence="1 2">
    <name type="scientific">Adlercreutzia equolifaciens subsp. celatus</name>
    <dbReference type="NCBI Taxonomy" id="394340"/>
    <lineage>
        <taxon>Bacteria</taxon>
        <taxon>Bacillati</taxon>
        <taxon>Actinomycetota</taxon>
        <taxon>Coriobacteriia</taxon>
        <taxon>Eggerthellales</taxon>
        <taxon>Eggerthellaceae</taxon>
        <taxon>Adlercreutzia</taxon>
    </lineage>
</organism>
<proteinExistence type="predicted"/>
<dbReference type="RefSeq" id="WP_022740922.1">
    <property type="nucleotide sequence ID" value="NZ_AP024470.1"/>
</dbReference>